<keyword evidence="3" id="KW-1185">Reference proteome</keyword>
<protein>
    <submittedName>
        <fullName evidence="2">Uncharacterized protein</fullName>
    </submittedName>
</protein>
<keyword evidence="1" id="KW-0812">Transmembrane</keyword>
<name>A0A1G5PV96_9GAMM</name>
<evidence type="ECO:0000256" key="1">
    <source>
        <dbReference type="SAM" id="Phobius"/>
    </source>
</evidence>
<organism evidence="2 3">
    <name type="scientific">Thiohalomonas denitrificans</name>
    <dbReference type="NCBI Taxonomy" id="415747"/>
    <lineage>
        <taxon>Bacteria</taxon>
        <taxon>Pseudomonadati</taxon>
        <taxon>Pseudomonadota</taxon>
        <taxon>Gammaproteobacteria</taxon>
        <taxon>Thiohalomonadales</taxon>
        <taxon>Thiohalomonadaceae</taxon>
        <taxon>Thiohalomonas</taxon>
    </lineage>
</organism>
<evidence type="ECO:0000313" key="3">
    <source>
        <dbReference type="Proteomes" id="UP000199648"/>
    </source>
</evidence>
<dbReference type="Proteomes" id="UP000199648">
    <property type="component" value="Unassembled WGS sequence"/>
</dbReference>
<feature type="transmembrane region" description="Helical" evidence="1">
    <location>
        <begin position="100"/>
        <end position="119"/>
    </location>
</feature>
<feature type="transmembrane region" description="Helical" evidence="1">
    <location>
        <begin position="125"/>
        <end position="142"/>
    </location>
</feature>
<reference evidence="2 3" key="1">
    <citation type="submission" date="2016-10" db="EMBL/GenBank/DDBJ databases">
        <authorList>
            <person name="de Groot N.N."/>
        </authorList>
    </citation>
    <scope>NUCLEOTIDE SEQUENCE [LARGE SCALE GENOMIC DNA]</scope>
    <source>
        <strain evidence="2 3">HLD2</strain>
    </source>
</reference>
<dbReference type="EMBL" id="FMWD01000002">
    <property type="protein sequence ID" value="SCZ52959.1"/>
    <property type="molecule type" value="Genomic_DNA"/>
</dbReference>
<gene>
    <name evidence="2" type="ORF">SAMN03097708_00839</name>
</gene>
<feature type="transmembrane region" description="Helical" evidence="1">
    <location>
        <begin position="73"/>
        <end position="93"/>
    </location>
</feature>
<evidence type="ECO:0000313" key="2">
    <source>
        <dbReference type="EMBL" id="SCZ52959.1"/>
    </source>
</evidence>
<keyword evidence="1" id="KW-1133">Transmembrane helix</keyword>
<accession>A0A1G5PV96</accession>
<sequence>MQLATRNIITCTHWSRITTIKRHLTLCRRLLLRILYPIIIRVCIRVITDAVTIRISPLGWIVGECVRPVRNAIIITIGIGVITQAITICIGCFVGVFRELVGVIAYAVTIGVRCFVRVFRELVCIITYSIAIRIGCFIRIIWKRIFFIRDTIIIGVRWYRVRLCTIRIDTCCAIKFITLWTSSYRRIRVRNQTKMV</sequence>
<dbReference type="AlphaFoldDB" id="A0A1G5PV96"/>
<keyword evidence="1" id="KW-0472">Membrane</keyword>
<feature type="transmembrane region" description="Helical" evidence="1">
    <location>
        <begin position="30"/>
        <end position="53"/>
    </location>
</feature>
<proteinExistence type="predicted"/>